<sequence length="104" mass="11636">MNPFVHAVHFWLQPDVSDERRAALVEALKGLGESPNVASCRVGVPAGTDRPVVDNSYDIQLVCGFNSVEDHDRYQSADDTLHTQFIENFKDTWAKVVIYDSLEA</sequence>
<keyword evidence="3" id="KW-1185">Reference proteome</keyword>
<gene>
    <name evidence="2" type="ORF">HNQ40_000684</name>
</gene>
<evidence type="ECO:0000313" key="2">
    <source>
        <dbReference type="EMBL" id="MBB6428878.1"/>
    </source>
</evidence>
<dbReference type="PROSITE" id="PS51502">
    <property type="entry name" value="S_R_A_B_BARREL"/>
    <property type="match status" value="1"/>
</dbReference>
<accession>A0A7X0H4E8</accession>
<name>A0A7X0H4E8_9BACT</name>
<dbReference type="EMBL" id="JACHGY010000001">
    <property type="protein sequence ID" value="MBB6428878.1"/>
    <property type="molecule type" value="Genomic_DNA"/>
</dbReference>
<dbReference type="Pfam" id="PF07876">
    <property type="entry name" value="Dabb"/>
    <property type="match status" value="1"/>
</dbReference>
<comment type="caution">
    <text evidence="2">The sequence shown here is derived from an EMBL/GenBank/DDBJ whole genome shotgun (WGS) entry which is preliminary data.</text>
</comment>
<dbReference type="InterPro" id="IPR011008">
    <property type="entry name" value="Dimeric_a/b-barrel"/>
</dbReference>
<dbReference type="Proteomes" id="UP000541810">
    <property type="component" value="Unassembled WGS sequence"/>
</dbReference>
<dbReference type="AlphaFoldDB" id="A0A7X0H4E8"/>
<dbReference type="Gene3D" id="3.30.70.100">
    <property type="match status" value="1"/>
</dbReference>
<organism evidence="2 3">
    <name type="scientific">Algisphaera agarilytica</name>
    <dbReference type="NCBI Taxonomy" id="1385975"/>
    <lineage>
        <taxon>Bacteria</taxon>
        <taxon>Pseudomonadati</taxon>
        <taxon>Planctomycetota</taxon>
        <taxon>Phycisphaerae</taxon>
        <taxon>Phycisphaerales</taxon>
        <taxon>Phycisphaeraceae</taxon>
        <taxon>Algisphaera</taxon>
    </lineage>
</organism>
<dbReference type="InterPro" id="IPR013097">
    <property type="entry name" value="Dabb"/>
</dbReference>
<dbReference type="SUPFAM" id="SSF54909">
    <property type="entry name" value="Dimeric alpha+beta barrel"/>
    <property type="match status" value="1"/>
</dbReference>
<evidence type="ECO:0000313" key="3">
    <source>
        <dbReference type="Proteomes" id="UP000541810"/>
    </source>
</evidence>
<proteinExistence type="predicted"/>
<dbReference type="SMART" id="SM00886">
    <property type="entry name" value="Dabb"/>
    <property type="match status" value="1"/>
</dbReference>
<evidence type="ECO:0000259" key="1">
    <source>
        <dbReference type="PROSITE" id="PS51502"/>
    </source>
</evidence>
<reference evidence="2 3" key="1">
    <citation type="submission" date="2020-08" db="EMBL/GenBank/DDBJ databases">
        <title>Genomic Encyclopedia of Type Strains, Phase IV (KMG-IV): sequencing the most valuable type-strain genomes for metagenomic binning, comparative biology and taxonomic classification.</title>
        <authorList>
            <person name="Goeker M."/>
        </authorList>
    </citation>
    <scope>NUCLEOTIDE SEQUENCE [LARGE SCALE GENOMIC DNA]</scope>
    <source>
        <strain evidence="2 3">DSM 103725</strain>
    </source>
</reference>
<feature type="domain" description="Stress-response A/B barrel" evidence="1">
    <location>
        <begin position="4"/>
        <end position="101"/>
    </location>
</feature>
<dbReference type="RefSeq" id="WP_184676411.1">
    <property type="nucleotide sequence ID" value="NZ_JACHGY010000001.1"/>
</dbReference>
<protein>
    <recommendedName>
        <fullName evidence="1">Stress-response A/B barrel domain-containing protein</fullName>
    </recommendedName>
</protein>